<dbReference type="PIRSF" id="PIRSF000331">
    <property type="entry name" value="HpaA_HpaB"/>
    <property type="match status" value="1"/>
</dbReference>
<evidence type="ECO:0000313" key="8">
    <source>
        <dbReference type="Proteomes" id="UP001592531"/>
    </source>
</evidence>
<reference evidence="7 8" key="1">
    <citation type="submission" date="2024-09" db="EMBL/GenBank/DDBJ databases">
        <authorList>
            <person name="Lee S.D."/>
        </authorList>
    </citation>
    <scope>NUCLEOTIDE SEQUENCE [LARGE SCALE GENOMIC DNA]</scope>
    <source>
        <strain evidence="7 8">N8-3</strain>
    </source>
</reference>
<keyword evidence="1" id="KW-0285">Flavoprotein</keyword>
<keyword evidence="8" id="KW-1185">Reference proteome</keyword>
<dbReference type="SUPFAM" id="SSF56645">
    <property type="entry name" value="Acyl-CoA dehydrogenase NM domain-like"/>
    <property type="match status" value="1"/>
</dbReference>
<evidence type="ECO:0000313" key="7">
    <source>
        <dbReference type="EMBL" id="MFC1415540.1"/>
    </source>
</evidence>
<dbReference type="Proteomes" id="UP001592531">
    <property type="component" value="Unassembled WGS sequence"/>
</dbReference>
<gene>
    <name evidence="7" type="ORF">ACEZDE_02615</name>
</gene>
<dbReference type="Gene3D" id="1.10.3140.10">
    <property type="entry name" value="4-hydroxybutyryl-coa dehydratase, domain 1"/>
    <property type="match status" value="1"/>
</dbReference>
<dbReference type="PANTHER" id="PTHR36117:SF3">
    <property type="entry name" value="4-HYDROXYPHENYLACETATE 3-MONOOXYGENASE-RELATED"/>
    <property type="match status" value="1"/>
</dbReference>
<dbReference type="Gene3D" id="1.20.140.10">
    <property type="entry name" value="Butyryl-CoA Dehydrogenase, subunit A, domain 3"/>
    <property type="match status" value="1"/>
</dbReference>
<dbReference type="InterPro" id="IPR004925">
    <property type="entry name" value="HpaB/PvcC/4-BUDH"/>
</dbReference>
<protein>
    <submittedName>
        <fullName evidence="7">4-hydroxyphenylacetate 3-hydroxylase family protein</fullName>
    </submittedName>
</protein>
<dbReference type="PANTHER" id="PTHR36117">
    <property type="entry name" value="4-HYDROXYPHENYLACETATE 3-MONOOXYGENASE-RELATED"/>
    <property type="match status" value="1"/>
</dbReference>
<sequence>MPLSRTTSPSSPGRGLLTGDRYRAELDDGRELYLDGELVTDPATHPAFRPAVDELARLLDLQHQPEHEELLTWKDPDTGLRLARGYQPPYTLEELRLQRRSAEFWHAEALGQHGRSPAFMASIAVGVYDFRHRLEGARTGFGANAEAWYRHCARNDLVLSHALGDPQVDRSADPVDDPDLALRVLEENDRGIVVRGAKQLTTLAPLAHEVLVYLSASFAQRRGEQFVVWFALPLNTPGLVTLCREPLGSAPWGHAHPLGARYDEQDAMLFFDDVLVPWDRVFLLRDADLARTGLGRINAWSAYVGHIRYRERLRTLLATATLLAESIGVDGFRNIQEDLGRLAGYAELTEYFLDAAEARAAVTDGGLLAPGDTAASRVWSAEVAGSAVEIVRSIGASGLLMQPTAKDLANPRLRPQLDRYMRGRGIGAEQKSRLFRLAWELTGDGFGQRQDLYEAVHRGDLARNRINLFKRYDQGAVRERLQRLISEPVTASPVSTAPASTDFQEVHP</sequence>
<evidence type="ECO:0000256" key="2">
    <source>
        <dbReference type="ARBA" id="ARBA00022827"/>
    </source>
</evidence>
<feature type="region of interest" description="Disordered" evidence="4">
    <location>
        <begin position="489"/>
        <end position="508"/>
    </location>
</feature>
<comment type="caution">
    <text evidence="7">The sequence shown here is derived from an EMBL/GenBank/DDBJ whole genome shotgun (WGS) entry which is preliminary data.</text>
</comment>
<dbReference type="Pfam" id="PF11794">
    <property type="entry name" value="HpaB_N"/>
    <property type="match status" value="1"/>
</dbReference>
<evidence type="ECO:0000259" key="6">
    <source>
        <dbReference type="Pfam" id="PF11794"/>
    </source>
</evidence>
<dbReference type="InterPro" id="IPR009100">
    <property type="entry name" value="AcylCoA_DH/oxidase_NM_dom_sf"/>
</dbReference>
<dbReference type="EMBL" id="JBHFAB010000002">
    <property type="protein sequence ID" value="MFC1415540.1"/>
    <property type="molecule type" value="Genomic_DNA"/>
</dbReference>
<dbReference type="InterPro" id="IPR024719">
    <property type="entry name" value="HpaB/PvcC/4-BUDH_C"/>
</dbReference>
<feature type="compositionally biased region" description="Polar residues" evidence="4">
    <location>
        <begin position="492"/>
        <end position="508"/>
    </location>
</feature>
<dbReference type="SUPFAM" id="SSF47203">
    <property type="entry name" value="Acyl-CoA dehydrogenase C-terminal domain-like"/>
    <property type="match status" value="1"/>
</dbReference>
<feature type="domain" description="HpaB/PvcC/4-BUDH C-terminal" evidence="5">
    <location>
        <begin position="300"/>
        <end position="484"/>
    </location>
</feature>
<evidence type="ECO:0000256" key="1">
    <source>
        <dbReference type="ARBA" id="ARBA00022630"/>
    </source>
</evidence>
<dbReference type="Pfam" id="PF03241">
    <property type="entry name" value="HpaB"/>
    <property type="match status" value="1"/>
</dbReference>
<organism evidence="7 8">
    <name type="scientific">Streptacidiphilus cavernicola</name>
    <dbReference type="NCBI Taxonomy" id="3342716"/>
    <lineage>
        <taxon>Bacteria</taxon>
        <taxon>Bacillati</taxon>
        <taxon>Actinomycetota</taxon>
        <taxon>Actinomycetes</taxon>
        <taxon>Kitasatosporales</taxon>
        <taxon>Streptomycetaceae</taxon>
        <taxon>Streptacidiphilus</taxon>
    </lineage>
</organism>
<evidence type="ECO:0000256" key="4">
    <source>
        <dbReference type="SAM" id="MobiDB-lite"/>
    </source>
</evidence>
<dbReference type="RefSeq" id="WP_380531456.1">
    <property type="nucleotide sequence ID" value="NZ_JBHFAB010000002.1"/>
</dbReference>
<evidence type="ECO:0000256" key="3">
    <source>
        <dbReference type="ARBA" id="ARBA00023002"/>
    </source>
</evidence>
<accession>A0ABV6VP79</accession>
<dbReference type="InterPro" id="IPR046373">
    <property type="entry name" value="Acyl-CoA_Oxase/DH_mid-dom_sf"/>
</dbReference>
<evidence type="ECO:0000259" key="5">
    <source>
        <dbReference type="Pfam" id="PF03241"/>
    </source>
</evidence>
<dbReference type="InterPro" id="IPR024674">
    <property type="entry name" value="HpaB/PvcC/4-BUDH_N"/>
</dbReference>
<keyword evidence="3" id="KW-0560">Oxidoreductase</keyword>
<keyword evidence="2" id="KW-0274">FAD</keyword>
<dbReference type="InterPro" id="IPR036250">
    <property type="entry name" value="AcylCo_DH-like_C"/>
</dbReference>
<dbReference type="Gene3D" id="2.40.110.10">
    <property type="entry name" value="Butyryl-CoA Dehydrogenase, subunit A, domain 2"/>
    <property type="match status" value="1"/>
</dbReference>
<proteinExistence type="predicted"/>
<name>A0ABV6VP79_9ACTN</name>
<feature type="domain" description="HpaB/PvcC/4-BUDH N-terminal" evidence="6">
    <location>
        <begin position="18"/>
        <end position="283"/>
    </location>
</feature>